<gene>
    <name evidence="1" type="ORF">SS1G_01505</name>
</gene>
<dbReference type="InterPro" id="IPR029044">
    <property type="entry name" value="Nucleotide-diphossugar_trans"/>
</dbReference>
<keyword evidence="2" id="KW-1185">Reference proteome</keyword>
<dbReference type="EMBL" id="CH476622">
    <property type="protein sequence ID" value="EDN96579.1"/>
    <property type="molecule type" value="Genomic_DNA"/>
</dbReference>
<organism evidence="1 2">
    <name type="scientific">Sclerotinia sclerotiorum (strain ATCC 18683 / 1980 / Ss-1)</name>
    <name type="common">White mold</name>
    <name type="synonym">Whetzelinia sclerotiorum</name>
    <dbReference type="NCBI Taxonomy" id="665079"/>
    <lineage>
        <taxon>Eukaryota</taxon>
        <taxon>Fungi</taxon>
        <taxon>Dikarya</taxon>
        <taxon>Ascomycota</taxon>
        <taxon>Pezizomycotina</taxon>
        <taxon>Leotiomycetes</taxon>
        <taxon>Helotiales</taxon>
        <taxon>Sclerotiniaceae</taxon>
        <taxon>Sclerotinia</taxon>
    </lineage>
</organism>
<dbReference type="InterPro" id="IPR050587">
    <property type="entry name" value="GNT1/Glycosyltrans_8"/>
</dbReference>
<proteinExistence type="predicted"/>
<dbReference type="HOGENOM" id="CLU_034860_1_1_1"/>
<dbReference type="SUPFAM" id="SSF53448">
    <property type="entry name" value="Nucleotide-diphospho-sugar transferases"/>
    <property type="match status" value="1"/>
</dbReference>
<evidence type="ECO:0008006" key="3">
    <source>
        <dbReference type="Google" id="ProtNLM"/>
    </source>
</evidence>
<dbReference type="InParanoid" id="A7E877"/>
<dbReference type="eggNOG" id="KOG1950">
    <property type="taxonomic scope" value="Eukaryota"/>
</dbReference>
<dbReference type="FunCoup" id="A7E877">
    <property type="interactions" value="13"/>
</dbReference>
<dbReference type="Gene3D" id="3.90.550.10">
    <property type="entry name" value="Spore Coat Polysaccharide Biosynthesis Protein SpsA, Chain A"/>
    <property type="match status" value="1"/>
</dbReference>
<protein>
    <recommendedName>
        <fullName evidence="3">Glycosyltransferase family 8 protein</fullName>
    </recommendedName>
</protein>
<dbReference type="AlphaFoldDB" id="A7E877"/>
<dbReference type="Proteomes" id="UP000001312">
    <property type="component" value="Unassembled WGS sequence"/>
</dbReference>
<dbReference type="GO" id="GO:0016757">
    <property type="term" value="F:glycosyltransferase activity"/>
    <property type="evidence" value="ECO:0000318"/>
    <property type="project" value="GO_Central"/>
</dbReference>
<dbReference type="KEGG" id="ssl:SS1G_01505"/>
<dbReference type="STRING" id="665079.A7E877"/>
<dbReference type="RefSeq" id="XP_001597311.1">
    <property type="nucleotide sequence ID" value="XM_001597261.1"/>
</dbReference>
<dbReference type="GeneID" id="5493968"/>
<dbReference type="PANTHER" id="PTHR11183">
    <property type="entry name" value="GLYCOGENIN SUBFAMILY MEMBER"/>
    <property type="match status" value="1"/>
</dbReference>
<evidence type="ECO:0000313" key="1">
    <source>
        <dbReference type="EMBL" id="EDN96579.1"/>
    </source>
</evidence>
<dbReference type="CDD" id="cd06914">
    <property type="entry name" value="GT8_GNT1"/>
    <property type="match status" value="1"/>
</dbReference>
<name>A7E877_SCLS1</name>
<reference evidence="2" key="1">
    <citation type="journal article" date="2011" name="PLoS Genet.">
        <title>Genomic analysis of the necrotrophic fungal pathogens Sclerotinia sclerotiorum and Botrytis cinerea.</title>
        <authorList>
            <person name="Amselem J."/>
            <person name="Cuomo C.A."/>
            <person name="van Kan J.A."/>
            <person name="Viaud M."/>
            <person name="Benito E.P."/>
            <person name="Couloux A."/>
            <person name="Coutinho P.M."/>
            <person name="de Vries R.P."/>
            <person name="Dyer P.S."/>
            <person name="Fillinger S."/>
            <person name="Fournier E."/>
            <person name="Gout L."/>
            <person name="Hahn M."/>
            <person name="Kohn L."/>
            <person name="Lapalu N."/>
            <person name="Plummer K.M."/>
            <person name="Pradier J.M."/>
            <person name="Quevillon E."/>
            <person name="Sharon A."/>
            <person name="Simon A."/>
            <person name="ten Have A."/>
            <person name="Tudzynski B."/>
            <person name="Tudzynski P."/>
            <person name="Wincker P."/>
            <person name="Andrew M."/>
            <person name="Anthouard V."/>
            <person name="Beever R.E."/>
            <person name="Beffa R."/>
            <person name="Benoit I."/>
            <person name="Bouzid O."/>
            <person name="Brault B."/>
            <person name="Chen Z."/>
            <person name="Choquer M."/>
            <person name="Collemare J."/>
            <person name="Cotton P."/>
            <person name="Danchin E.G."/>
            <person name="Da Silva C."/>
            <person name="Gautier A."/>
            <person name="Giraud C."/>
            <person name="Giraud T."/>
            <person name="Gonzalez C."/>
            <person name="Grossetete S."/>
            <person name="Guldener U."/>
            <person name="Henrissat B."/>
            <person name="Howlett B.J."/>
            <person name="Kodira C."/>
            <person name="Kretschmer M."/>
            <person name="Lappartient A."/>
            <person name="Leroch M."/>
            <person name="Levis C."/>
            <person name="Mauceli E."/>
            <person name="Neuveglise C."/>
            <person name="Oeser B."/>
            <person name="Pearson M."/>
            <person name="Poulain J."/>
            <person name="Poussereau N."/>
            <person name="Quesneville H."/>
            <person name="Rascle C."/>
            <person name="Schumacher J."/>
            <person name="Segurens B."/>
            <person name="Sexton A."/>
            <person name="Silva E."/>
            <person name="Sirven C."/>
            <person name="Soanes D.M."/>
            <person name="Talbot N.J."/>
            <person name="Templeton M."/>
            <person name="Yandava C."/>
            <person name="Yarden O."/>
            <person name="Zeng Q."/>
            <person name="Rollins J.A."/>
            <person name="Lebrun M.H."/>
            <person name="Dickman M."/>
        </authorList>
    </citation>
    <scope>NUCLEOTIDE SEQUENCE [LARGE SCALE GENOMIC DNA]</scope>
    <source>
        <strain evidence="2">ATCC 18683 / 1980 / Ss-1</strain>
    </source>
</reference>
<evidence type="ECO:0000313" key="2">
    <source>
        <dbReference type="Proteomes" id="UP000001312"/>
    </source>
</evidence>
<accession>A7E877</accession>
<sequence>MSHRAPLDLPDFLQNSPYLPIINFDIDEPPPSKVAKPSIAQILRSRPVRTAIPIFICGLFILFLLPRGTRKAKELNVQYKTPACLKQAPVVVEPLTGEETGIQWDKYAYITYATSKDHLCNALMLFESLQRLQSKAERVLLYPQLWKDAWVEDVHGTDMEIISKMLIQARDKYKVKLENVEILQHRHATADEWAESYTKLIAFNQTSYEKLLVLDSDSTIRHPMDELFVAPMSNSTQILAPRAYWLDAQGIPQLASHIMLIKPSTSAFERLQVEFKKAGLGTYDMDIINSAFTEQKDSCGLLDHQIYALLTGEFRRPITKHSGFWGKGHEMDIWDPESVFKKSKFVHFSDWPMRKPWKLNNLEWTVWAPKCVPVEEGDDCRARDIWDGLYKDFRERRIMLDIERIRRSISLNYWDTLNPETFTTYQPVLHSISLSTASATSAMIATTTIAVILTSTTSFANPLAISATTIGLKIYKLYA</sequence>